<gene>
    <name evidence="1" type="ORF">UT53_C0006G0004</name>
</gene>
<accession>A0A0G0P6F1</accession>
<sequence length="75" mass="8486">MVYALLILVVIGLVYLERRIDKIEYNVSVMHYQIDGTKEKVSIPTSEGHLVAEIPEATKGIIDRIEELESKATDK</sequence>
<comment type="caution">
    <text evidence="1">The sequence shown here is derived from an EMBL/GenBank/DDBJ whole genome shotgun (WGS) entry which is preliminary data.</text>
</comment>
<organism evidence="1 2">
    <name type="scientific">Candidatus Yanofskybacteria bacterium GW2011_GWD2_39_48</name>
    <dbReference type="NCBI Taxonomy" id="1619031"/>
    <lineage>
        <taxon>Bacteria</taxon>
        <taxon>Candidatus Yanofskyibacteriota</taxon>
    </lineage>
</organism>
<dbReference type="AlphaFoldDB" id="A0A0G0P6F1"/>
<dbReference type="Proteomes" id="UP000034764">
    <property type="component" value="Unassembled WGS sequence"/>
</dbReference>
<name>A0A0G0P6F1_9BACT</name>
<dbReference type="EMBL" id="LBXD01000006">
    <property type="protein sequence ID" value="KKR23834.1"/>
    <property type="molecule type" value="Genomic_DNA"/>
</dbReference>
<proteinExistence type="predicted"/>
<evidence type="ECO:0000313" key="1">
    <source>
        <dbReference type="EMBL" id="KKR23834.1"/>
    </source>
</evidence>
<reference evidence="1 2" key="1">
    <citation type="journal article" date="2015" name="Nature">
        <title>rRNA introns, odd ribosomes, and small enigmatic genomes across a large radiation of phyla.</title>
        <authorList>
            <person name="Brown C.T."/>
            <person name="Hug L.A."/>
            <person name="Thomas B.C."/>
            <person name="Sharon I."/>
            <person name="Castelle C.J."/>
            <person name="Singh A."/>
            <person name="Wilkins M.J."/>
            <person name="Williams K.H."/>
            <person name="Banfield J.F."/>
        </authorList>
    </citation>
    <scope>NUCLEOTIDE SEQUENCE [LARGE SCALE GENOMIC DNA]</scope>
</reference>
<protein>
    <submittedName>
        <fullName evidence="1">Uncharacterized protein</fullName>
    </submittedName>
</protein>
<evidence type="ECO:0000313" key="2">
    <source>
        <dbReference type="Proteomes" id="UP000034764"/>
    </source>
</evidence>